<dbReference type="EMBL" id="FQNC01000088">
    <property type="protein sequence ID" value="SGZ27730.1"/>
    <property type="molecule type" value="Genomic_DNA"/>
</dbReference>
<dbReference type="AlphaFoldDB" id="A0A2X0MRE4"/>
<evidence type="ECO:0000313" key="3">
    <source>
        <dbReference type="Proteomes" id="UP000249464"/>
    </source>
</evidence>
<dbReference type="Proteomes" id="UP000249464">
    <property type="component" value="Unassembled WGS sequence"/>
</dbReference>
<evidence type="ECO:0000256" key="1">
    <source>
        <dbReference type="SAM" id="MobiDB-lite"/>
    </source>
</evidence>
<organism evidence="2 3">
    <name type="scientific">Microbotryum silenes-dioicae</name>
    <dbReference type="NCBI Taxonomy" id="796604"/>
    <lineage>
        <taxon>Eukaryota</taxon>
        <taxon>Fungi</taxon>
        <taxon>Dikarya</taxon>
        <taxon>Basidiomycota</taxon>
        <taxon>Pucciniomycotina</taxon>
        <taxon>Microbotryomycetes</taxon>
        <taxon>Microbotryales</taxon>
        <taxon>Microbotryaceae</taxon>
        <taxon>Microbotryum</taxon>
    </lineage>
</organism>
<name>A0A2X0MRE4_9BASI</name>
<reference evidence="2 3" key="1">
    <citation type="submission" date="2016-11" db="EMBL/GenBank/DDBJ databases">
        <authorList>
            <person name="Jaros S."/>
            <person name="Januszkiewicz K."/>
            <person name="Wedrychowicz H."/>
        </authorList>
    </citation>
    <scope>NUCLEOTIDE SEQUENCE [LARGE SCALE GENOMIC DNA]</scope>
</reference>
<gene>
    <name evidence="2" type="primary">BQ5605_C026g10175</name>
    <name evidence="2" type="ORF">BQ5605_C026G10175</name>
</gene>
<keyword evidence="3" id="KW-1185">Reference proteome</keyword>
<feature type="region of interest" description="Disordered" evidence="1">
    <location>
        <begin position="1"/>
        <end position="96"/>
    </location>
</feature>
<proteinExistence type="predicted"/>
<evidence type="ECO:0000313" key="2">
    <source>
        <dbReference type="EMBL" id="SGZ27730.1"/>
    </source>
</evidence>
<sequence>MTGPHGCQNYEHVTGNKCTKRTSVKSAPLPRHSGLSRPPTCNFVSLGQRFRTPKNRLGNQRAGEGGGGGARWSDRRQGRTNHSLTSDLPHASSPKW</sequence>
<accession>A0A2X0MRE4</accession>
<protein>
    <submittedName>
        <fullName evidence="2">BQ5605_C026g10175 protein</fullName>
    </submittedName>
</protein>